<evidence type="ECO:0000313" key="2">
    <source>
        <dbReference type="Proteomes" id="UP001230466"/>
    </source>
</evidence>
<sequence>MLALIDRDSKSELSKLQDFGINQVLRKMRTKMMVVQSF</sequence>
<accession>A0AAW8CCV6</accession>
<proteinExistence type="predicted"/>
<dbReference type="EMBL" id="JASAYJ010000001">
    <property type="protein sequence ID" value="MDP8186270.1"/>
    <property type="molecule type" value="Genomic_DNA"/>
</dbReference>
<dbReference type="Proteomes" id="UP001230466">
    <property type="component" value="Unassembled WGS sequence"/>
</dbReference>
<evidence type="ECO:0000313" key="1">
    <source>
        <dbReference type="EMBL" id="MDP8186270.1"/>
    </source>
</evidence>
<dbReference type="AlphaFoldDB" id="A0AAW8CCV6"/>
<name>A0AAW8CCV6_9PAST</name>
<organism evidence="1 2">
    <name type="scientific">Pasteurella atlantica</name>
    <dbReference type="NCBI Taxonomy" id="2827233"/>
    <lineage>
        <taxon>Bacteria</taxon>
        <taxon>Pseudomonadati</taxon>
        <taxon>Pseudomonadota</taxon>
        <taxon>Gammaproteobacteria</taxon>
        <taxon>Pasteurellales</taxon>
        <taxon>Pasteurellaceae</taxon>
        <taxon>Pasteurella</taxon>
    </lineage>
</organism>
<reference evidence="1" key="1">
    <citation type="journal article" date="2023" name="Front. Microbiol.">
        <title>Phylogeography and host specificity of Pasteurellaceae pathogenic to sea-farmed fish in the north-east Atlantic.</title>
        <authorList>
            <person name="Gulla S."/>
            <person name="Colquhoun D.J."/>
            <person name="Olsen A.B."/>
            <person name="Spilsberg B."/>
            <person name="Lagesen K."/>
            <person name="Aakesson C.P."/>
            <person name="Strom S."/>
            <person name="Manji F."/>
            <person name="Birkbeck T.H."/>
            <person name="Nilsen H.K."/>
        </authorList>
    </citation>
    <scope>NUCLEOTIDE SEQUENCE</scope>
    <source>
        <strain evidence="1">VIB1234</strain>
    </source>
</reference>
<gene>
    <name evidence="1" type="ORF">QJU78_00535</name>
</gene>
<comment type="caution">
    <text evidence="1">The sequence shown here is derived from an EMBL/GenBank/DDBJ whole genome shotgun (WGS) entry which is preliminary data.</text>
</comment>
<protein>
    <submittedName>
        <fullName evidence="1">Uncharacterized protein</fullName>
    </submittedName>
</protein>